<protein>
    <submittedName>
        <fullName evidence="1">DUF3046 domain-containing protein</fullName>
    </submittedName>
</protein>
<gene>
    <name evidence="1" type="ORF">H9L10_04190</name>
</gene>
<organism evidence="1 2">
    <name type="scientific">Phycicoccus endophyticus</name>
    <dbReference type="NCBI Taxonomy" id="1690220"/>
    <lineage>
        <taxon>Bacteria</taxon>
        <taxon>Bacillati</taxon>
        <taxon>Actinomycetota</taxon>
        <taxon>Actinomycetes</taxon>
        <taxon>Micrococcales</taxon>
        <taxon>Intrasporangiaceae</taxon>
        <taxon>Phycicoccus</taxon>
    </lineage>
</organism>
<dbReference type="RefSeq" id="WP_166097630.1">
    <property type="nucleotide sequence ID" value="NZ_BMMY01000001.1"/>
</dbReference>
<dbReference type="EMBL" id="CP060712">
    <property type="protein sequence ID" value="QNN50249.1"/>
    <property type="molecule type" value="Genomic_DNA"/>
</dbReference>
<keyword evidence="2" id="KW-1185">Reference proteome</keyword>
<dbReference type="Pfam" id="PF11248">
    <property type="entry name" value="DUF3046"/>
    <property type="match status" value="1"/>
</dbReference>
<dbReference type="AlphaFoldDB" id="A0A7G9R3S4"/>
<accession>A0A7G9R3S4</accession>
<reference evidence="1 2" key="1">
    <citation type="submission" date="2020-08" db="EMBL/GenBank/DDBJ databases">
        <title>Genome sequence of Phycicoccus endophyticus JCM 31784T.</title>
        <authorList>
            <person name="Hyun D.-W."/>
            <person name="Bae J.-W."/>
        </authorList>
    </citation>
    <scope>NUCLEOTIDE SEQUENCE [LARGE SCALE GENOMIC DNA]</scope>
    <source>
        <strain evidence="1 2">JCM 31784</strain>
    </source>
</reference>
<evidence type="ECO:0000313" key="2">
    <source>
        <dbReference type="Proteomes" id="UP000515976"/>
    </source>
</evidence>
<proteinExistence type="predicted"/>
<evidence type="ECO:0000313" key="1">
    <source>
        <dbReference type="EMBL" id="QNN50249.1"/>
    </source>
</evidence>
<name>A0A7G9R3S4_9MICO</name>
<dbReference type="Proteomes" id="UP000515976">
    <property type="component" value="Chromosome"/>
</dbReference>
<sequence length="73" mass="8487">MRHSRFWELMDEEFGDAYARSLARTQHLTALEGRTAQDALEAGLPPRTVWLALCAQMDVPEERRHGRDLPPRR</sequence>
<dbReference type="InterPro" id="IPR021408">
    <property type="entry name" value="DUF3046"/>
</dbReference>
<dbReference type="KEGG" id="pei:H9L10_04190"/>